<dbReference type="AlphaFoldDB" id="A0A8H3J377"/>
<evidence type="ECO:0000313" key="3">
    <source>
        <dbReference type="Proteomes" id="UP000664521"/>
    </source>
</evidence>
<feature type="region of interest" description="Disordered" evidence="1">
    <location>
        <begin position="218"/>
        <end position="583"/>
    </location>
</feature>
<keyword evidence="3" id="KW-1185">Reference proteome</keyword>
<accession>A0A8H3J377</accession>
<dbReference type="OrthoDB" id="73788at2759"/>
<feature type="compositionally biased region" description="Polar residues" evidence="1">
    <location>
        <begin position="309"/>
        <end position="318"/>
    </location>
</feature>
<feature type="compositionally biased region" description="Polar residues" evidence="1">
    <location>
        <begin position="377"/>
        <end position="411"/>
    </location>
</feature>
<feature type="compositionally biased region" description="Polar residues" evidence="1">
    <location>
        <begin position="479"/>
        <end position="490"/>
    </location>
</feature>
<dbReference type="Proteomes" id="UP000664521">
    <property type="component" value="Unassembled WGS sequence"/>
</dbReference>
<organism evidence="2 3">
    <name type="scientific">Heterodermia speciosa</name>
    <dbReference type="NCBI Taxonomy" id="116794"/>
    <lineage>
        <taxon>Eukaryota</taxon>
        <taxon>Fungi</taxon>
        <taxon>Dikarya</taxon>
        <taxon>Ascomycota</taxon>
        <taxon>Pezizomycotina</taxon>
        <taxon>Lecanoromycetes</taxon>
        <taxon>OSLEUM clade</taxon>
        <taxon>Lecanoromycetidae</taxon>
        <taxon>Caliciales</taxon>
        <taxon>Physciaceae</taxon>
        <taxon>Heterodermia</taxon>
    </lineage>
</organism>
<proteinExistence type="predicted"/>
<comment type="caution">
    <text evidence="2">The sequence shown here is derived from an EMBL/GenBank/DDBJ whole genome shotgun (WGS) entry which is preliminary data.</text>
</comment>
<name>A0A8H3J377_9LECA</name>
<feature type="compositionally biased region" description="Polar residues" evidence="1">
    <location>
        <begin position="161"/>
        <end position="194"/>
    </location>
</feature>
<reference evidence="2" key="1">
    <citation type="submission" date="2021-03" db="EMBL/GenBank/DDBJ databases">
        <authorList>
            <person name="Tagirdzhanova G."/>
        </authorList>
    </citation>
    <scope>NUCLEOTIDE SEQUENCE</scope>
</reference>
<dbReference type="EMBL" id="CAJPDS010000139">
    <property type="protein sequence ID" value="CAF9939853.1"/>
    <property type="molecule type" value="Genomic_DNA"/>
</dbReference>
<sequence>MPLMRQETLTQIDWVSSPQPGVEEAELDYEQMAEPIPNRITASKPRRRRRKTVLQPASQETLTQMDFLSPFLQERGDIGLGDEDDEEGPSNSKWVASRNRKRRKVIKEEPLARTVQTRSAKRSASFRSTPAVPLEDQGRSKSKTAMAPPSTPKVSRRREIPSSQSPPDTPFSTTSGRSMGTQTRSPLAEKSSSILNAAIPTTKRVVFPVKLEIADTLDSSDEKIPSPTATGPTEEVSQIYLPPSMRLLTQPDLDDLNDEFDVRPPLDPSAGQFSTTKIKREILDSDTESDEDMADENGHAARADLYAEQDTTASSVPTQHLKETQSIPAGPRSSIQAKQEDLEQDVTPRERDDDEPDSKFTTQESILESDRRVIRSLRSNKILTAESVSETANPNPTNSPRTHDLSTSGVNISHDRNIRAASEFSIPDMTFSVAETNSPGLPPSQRSNASTPSRHPASPDSHIECIPNDNSPPAGLATETESQSQQNAWRTFSPPVHLSQIPTSPNHISPDSPSTPAPTNPSQTPPLPLSQATTVDLTQPPLPPPLSSSSPQRIPPTSLNRNRKNHHQPSPPPLSSSPLYSRKTPFDYSCIPSEYKAGWDGKRLTDSQLLPDSLMDDSLVGPPGWGTQGSDGLEYE</sequence>
<feature type="compositionally biased region" description="Acidic residues" evidence="1">
    <location>
        <begin position="284"/>
        <end position="295"/>
    </location>
</feature>
<feature type="region of interest" description="Disordered" evidence="1">
    <location>
        <begin position="612"/>
        <end position="636"/>
    </location>
</feature>
<evidence type="ECO:0000256" key="1">
    <source>
        <dbReference type="SAM" id="MobiDB-lite"/>
    </source>
</evidence>
<feature type="compositionally biased region" description="Basic and acidic residues" evidence="1">
    <location>
        <begin position="338"/>
        <end position="351"/>
    </location>
</feature>
<gene>
    <name evidence="2" type="ORF">HETSPECPRED_001916</name>
</gene>
<evidence type="ECO:0000313" key="2">
    <source>
        <dbReference type="EMBL" id="CAF9939853.1"/>
    </source>
</evidence>
<feature type="compositionally biased region" description="Polar residues" evidence="1">
    <location>
        <begin position="433"/>
        <end position="453"/>
    </location>
</feature>
<feature type="compositionally biased region" description="Polar residues" evidence="1">
    <location>
        <begin position="55"/>
        <end position="66"/>
    </location>
</feature>
<feature type="region of interest" description="Disordered" evidence="1">
    <location>
        <begin position="34"/>
        <end position="194"/>
    </location>
</feature>
<feature type="compositionally biased region" description="Pro residues" evidence="1">
    <location>
        <begin position="513"/>
        <end position="528"/>
    </location>
</feature>
<feature type="compositionally biased region" description="Polar residues" evidence="1">
    <location>
        <begin position="500"/>
        <end position="512"/>
    </location>
</feature>
<protein>
    <submittedName>
        <fullName evidence="2">Uncharacterized protein</fullName>
    </submittedName>
</protein>